<dbReference type="PANTHER" id="PTHR34322:SF2">
    <property type="entry name" value="TRANSPOSASE IS200-LIKE DOMAIN-CONTAINING PROTEIN"/>
    <property type="match status" value="1"/>
</dbReference>
<dbReference type="PANTHER" id="PTHR34322">
    <property type="entry name" value="TRANSPOSASE, Y1_TNP DOMAIN-CONTAINING"/>
    <property type="match status" value="1"/>
</dbReference>
<dbReference type="InterPro" id="IPR002686">
    <property type="entry name" value="Transposase_17"/>
</dbReference>
<protein>
    <submittedName>
        <fullName evidence="2">REP element-mobilizing transposase RayT</fullName>
    </submittedName>
</protein>
<dbReference type="SMART" id="SM01321">
    <property type="entry name" value="Y1_Tnp"/>
    <property type="match status" value="1"/>
</dbReference>
<dbReference type="InterPro" id="IPR036515">
    <property type="entry name" value="Transposase_17_sf"/>
</dbReference>
<evidence type="ECO:0000313" key="2">
    <source>
        <dbReference type="EMBL" id="SHM62660.1"/>
    </source>
</evidence>
<organism evidence="2 3">
    <name type="scientific">Duganella sacchari</name>
    <dbReference type="NCBI Taxonomy" id="551987"/>
    <lineage>
        <taxon>Bacteria</taxon>
        <taxon>Pseudomonadati</taxon>
        <taxon>Pseudomonadota</taxon>
        <taxon>Betaproteobacteria</taxon>
        <taxon>Burkholderiales</taxon>
        <taxon>Oxalobacteraceae</taxon>
        <taxon>Telluria group</taxon>
        <taxon>Duganella</taxon>
    </lineage>
</organism>
<feature type="domain" description="Transposase IS200-like" evidence="1">
    <location>
        <begin position="9"/>
        <end position="123"/>
    </location>
</feature>
<gene>
    <name evidence="2" type="ORF">SAMN05192549_10242</name>
</gene>
<dbReference type="RefSeq" id="WP_072781648.1">
    <property type="nucleotide sequence ID" value="NZ_FRCX01000002.1"/>
</dbReference>
<dbReference type="GO" id="GO:0004803">
    <property type="term" value="F:transposase activity"/>
    <property type="evidence" value="ECO:0007669"/>
    <property type="project" value="InterPro"/>
</dbReference>
<sequence>MTRPLRIQYPGALYHVTSRGDRKALIFRDDTDRAVWLQLLGEVCGRFGYAVHAFCMMGNHYHLLVETINANLALGMRHLNGVYAQYFNRRHDLVGHVFQGRYHAVLIEKEAHLLELARYIVLNPVRAQFVTQPQHWRWSSFNFTVAVLPPPSWLETDWLLSKFGPNANAAKLAYRQFVLNGLGISSPLQNIYRQLMLGSAEFIRQHQQTTFSDHIDGVSRQQRSVLALPLQAYRDKFPGDRNTAMAAAYQTNAYTITAIARAFGVSHATASRAIRQGLPLSSCRNDGPDPGV</sequence>
<evidence type="ECO:0000313" key="3">
    <source>
        <dbReference type="Proteomes" id="UP000184339"/>
    </source>
</evidence>
<dbReference type="GO" id="GO:0006313">
    <property type="term" value="P:DNA transposition"/>
    <property type="evidence" value="ECO:0007669"/>
    <property type="project" value="InterPro"/>
</dbReference>
<dbReference type="OrthoDB" id="9814067at2"/>
<accession>A0A1M7KBM5</accession>
<dbReference type="Proteomes" id="UP000184339">
    <property type="component" value="Unassembled WGS sequence"/>
</dbReference>
<dbReference type="Gene3D" id="3.30.70.1290">
    <property type="entry name" value="Transposase IS200-like"/>
    <property type="match status" value="1"/>
</dbReference>
<dbReference type="Pfam" id="PF01797">
    <property type="entry name" value="Y1_Tnp"/>
    <property type="match status" value="1"/>
</dbReference>
<dbReference type="AlphaFoldDB" id="A0A1M7KBM5"/>
<reference evidence="3" key="1">
    <citation type="submission" date="2016-11" db="EMBL/GenBank/DDBJ databases">
        <authorList>
            <person name="Varghese N."/>
            <person name="Submissions S."/>
        </authorList>
    </citation>
    <scope>NUCLEOTIDE SEQUENCE [LARGE SCALE GENOMIC DNA]</scope>
    <source>
        <strain evidence="3">Sac-22</strain>
    </source>
</reference>
<proteinExistence type="predicted"/>
<keyword evidence="3" id="KW-1185">Reference proteome</keyword>
<evidence type="ECO:0000259" key="1">
    <source>
        <dbReference type="SMART" id="SM01321"/>
    </source>
</evidence>
<dbReference type="STRING" id="551987.SAMN05192549_10242"/>
<dbReference type="GO" id="GO:0003677">
    <property type="term" value="F:DNA binding"/>
    <property type="evidence" value="ECO:0007669"/>
    <property type="project" value="InterPro"/>
</dbReference>
<dbReference type="EMBL" id="FRCX01000002">
    <property type="protein sequence ID" value="SHM62660.1"/>
    <property type="molecule type" value="Genomic_DNA"/>
</dbReference>
<dbReference type="SUPFAM" id="SSF143422">
    <property type="entry name" value="Transposase IS200-like"/>
    <property type="match status" value="1"/>
</dbReference>
<name>A0A1M7KBM5_9BURK</name>